<dbReference type="AlphaFoldDB" id="A0A6V7GYP2"/>
<dbReference type="Proteomes" id="UP000752696">
    <property type="component" value="Unassembled WGS sequence"/>
</dbReference>
<keyword evidence="2" id="KW-1185">Reference proteome</keyword>
<sequence length="331" mass="38635">MEQLYMPWTDVFDVALMKKTVIMFRMLDDEWTTLSPNRRDYRSYRGSNYENEQFHGGRSVLFSVPEAMLRSRMSGVDLQLYVYKGVSKYFEMEPRRNFGFTLVRVDDLFNGVIKDLCERRQLEGYFSAGLQREPISRSTRGTFALLDEDLQKTDATIELYVRISYLGNCIITEIHSPVGIEKAFYAREETDDRYRYQFRQLTTMDLESFCWGSLTIIPPLCPDKLICRCKAKERHLEREAQTTQTRKCKTRKRDDFRSKLARVQQLLALMKETRKNRPDIVPSAETRKKVCLPSPPPPPPPCVCPTMCPPVCVYTMPSVCPYRPTTVYCPP</sequence>
<proteinExistence type="predicted"/>
<organism evidence="1 2">
    <name type="scientific">Heterotrigona itama</name>
    <dbReference type="NCBI Taxonomy" id="395501"/>
    <lineage>
        <taxon>Eukaryota</taxon>
        <taxon>Metazoa</taxon>
        <taxon>Ecdysozoa</taxon>
        <taxon>Arthropoda</taxon>
        <taxon>Hexapoda</taxon>
        <taxon>Insecta</taxon>
        <taxon>Pterygota</taxon>
        <taxon>Neoptera</taxon>
        <taxon>Endopterygota</taxon>
        <taxon>Hymenoptera</taxon>
        <taxon>Apocrita</taxon>
        <taxon>Aculeata</taxon>
        <taxon>Apoidea</taxon>
        <taxon>Anthophila</taxon>
        <taxon>Apidae</taxon>
        <taxon>Heterotrigona</taxon>
    </lineage>
</organism>
<reference evidence="1" key="1">
    <citation type="submission" date="2020-07" db="EMBL/GenBank/DDBJ databases">
        <authorList>
            <person name="Nazaruddin N."/>
        </authorList>
    </citation>
    <scope>NUCLEOTIDE SEQUENCE</scope>
</reference>
<dbReference type="EMBL" id="CAJDYZ010004485">
    <property type="protein sequence ID" value="CAD1471476.1"/>
    <property type="molecule type" value="Genomic_DNA"/>
</dbReference>
<evidence type="ECO:0000313" key="1">
    <source>
        <dbReference type="EMBL" id="CAD1471476.1"/>
    </source>
</evidence>
<name>A0A6V7GYP2_9HYME</name>
<protein>
    <submittedName>
        <fullName evidence="1">Uncharacterized protein</fullName>
    </submittedName>
</protein>
<comment type="caution">
    <text evidence="1">The sequence shown here is derived from an EMBL/GenBank/DDBJ whole genome shotgun (WGS) entry which is preliminary data.</text>
</comment>
<gene>
    <name evidence="1" type="ORF">MHI_LOCUS240022</name>
</gene>
<evidence type="ECO:0000313" key="2">
    <source>
        <dbReference type="Proteomes" id="UP000752696"/>
    </source>
</evidence>
<dbReference type="Pfam" id="PF14924">
    <property type="entry name" value="MAP10_N"/>
    <property type="match status" value="1"/>
</dbReference>
<dbReference type="OrthoDB" id="7699561at2759"/>
<accession>A0A6V7GYP2</accession>